<dbReference type="Proteomes" id="UP000249746">
    <property type="component" value="Unassembled WGS sequence"/>
</dbReference>
<accession>A0A2W6MUZ1</accession>
<dbReference type="EMBL" id="NBIU01000009">
    <property type="protein sequence ID" value="PZT48355.1"/>
    <property type="molecule type" value="Genomic_DNA"/>
</dbReference>
<evidence type="ECO:0000313" key="2">
    <source>
        <dbReference type="EMBL" id="PZT48355.1"/>
    </source>
</evidence>
<dbReference type="InterPro" id="IPR021731">
    <property type="entry name" value="AMIN_dom"/>
</dbReference>
<feature type="domain" description="AMIN" evidence="1">
    <location>
        <begin position="138"/>
        <end position="219"/>
    </location>
</feature>
<comment type="caution">
    <text evidence="2">The sequence shown here is derived from an EMBL/GenBank/DDBJ whole genome shotgun (WGS) entry which is preliminary data.</text>
</comment>
<keyword evidence="3" id="KW-1185">Reference proteome</keyword>
<name>A0A2W6MUZ1_9HELI</name>
<evidence type="ECO:0000313" key="3">
    <source>
        <dbReference type="Proteomes" id="UP000249746"/>
    </source>
</evidence>
<dbReference type="AlphaFoldDB" id="A0A2W6MUZ1"/>
<organism evidence="2 3">
    <name type="scientific">Helicobacter valdiviensis</name>
    <dbReference type="NCBI Taxonomy" id="1458358"/>
    <lineage>
        <taxon>Bacteria</taxon>
        <taxon>Pseudomonadati</taxon>
        <taxon>Campylobacterota</taxon>
        <taxon>Epsilonproteobacteria</taxon>
        <taxon>Campylobacterales</taxon>
        <taxon>Helicobacteraceae</taxon>
        <taxon>Helicobacter</taxon>
    </lineage>
</organism>
<gene>
    <name evidence="2" type="ORF">B6S12_04305</name>
</gene>
<protein>
    <submittedName>
        <fullName evidence="2">AMIN domain-containing protein</fullName>
    </submittedName>
</protein>
<evidence type="ECO:0000259" key="1">
    <source>
        <dbReference type="Pfam" id="PF11741"/>
    </source>
</evidence>
<reference evidence="2 3" key="1">
    <citation type="submission" date="2017-03" db="EMBL/GenBank/DDBJ databases">
        <title>Genomic and clinical evidence uncovers the enterohepatic species Helicobacter valdiviensis as a potential human intestinal pathogen.</title>
        <authorList>
            <person name="Fresia P."/>
            <person name="Jara R."/>
            <person name="Sierra R."/>
            <person name="Ferres I."/>
            <person name="Greif G."/>
            <person name="Iraola G."/>
            <person name="Collado L."/>
        </authorList>
    </citation>
    <scope>NUCLEOTIDE SEQUENCE [LARGE SCALE GENOMIC DNA]</scope>
    <source>
        <strain evidence="2 3">WBE14</strain>
    </source>
</reference>
<sequence length="221" mass="25186">MENNTTQTNKQELNKSIESKVAKINTASNNENEGNGTRNPFTPLITPKESGLISNQPELSLFTKTQIQLPSTARKITKITLTYQNLDGSISNIEQELSGDIDWHFPLILSQELQPKIQMPPKVDFELGKDFLVHINKNTLKIKTKHKLLRDFTLASPMRLILDFENKKGVPQKSKFTTKLPIVTEGTLQNHLDFYRVSLVLDGQYNYTLKNTQEGLEIEFN</sequence>
<dbReference type="OrthoDB" id="5340273at2"/>
<dbReference type="Pfam" id="PF11741">
    <property type="entry name" value="AMIN"/>
    <property type="match status" value="1"/>
</dbReference>
<proteinExistence type="predicted"/>